<keyword evidence="1" id="KW-1133">Transmembrane helix</keyword>
<evidence type="ECO:0000313" key="3">
    <source>
        <dbReference type="Proteomes" id="UP000759537"/>
    </source>
</evidence>
<sequence length="263" mass="29124">MATTPTTALEWDSQSLHTDSTTAAVTAVAVAAALMNLWFRVIMMTRAELNRVFKVKKRLHSKSIDILPASYPKLAMLFGLSPHPCVSHLFHMYPAQMRGSGALSTRWRLAAGCSVFNSSPPRWTLALGELVLRVDSKFKPLFLFILDRRTFLGAKRILDMFVRNSIDESLDPLLPNVVQKARAAARRACCTKCCTIEVGSRLKQIECTTTHIHGTPGMNRAAPTFHQLCGVCGQRRISVYGSEVTREGMQAKGSIGVNMEYLP</sequence>
<keyword evidence="1" id="KW-0812">Transmembrane</keyword>
<proteinExistence type="predicted"/>
<gene>
    <name evidence="2" type="ORF">DFH94DRAFT_847289</name>
</gene>
<reference evidence="2" key="1">
    <citation type="submission" date="2019-10" db="EMBL/GenBank/DDBJ databases">
        <authorList>
            <consortium name="DOE Joint Genome Institute"/>
            <person name="Kuo A."/>
            <person name="Miyauchi S."/>
            <person name="Kiss E."/>
            <person name="Drula E."/>
            <person name="Kohler A."/>
            <person name="Sanchez-Garcia M."/>
            <person name="Andreopoulos B."/>
            <person name="Barry K.W."/>
            <person name="Bonito G."/>
            <person name="Buee M."/>
            <person name="Carver A."/>
            <person name="Chen C."/>
            <person name="Cichocki N."/>
            <person name="Clum A."/>
            <person name="Culley D."/>
            <person name="Crous P.W."/>
            <person name="Fauchery L."/>
            <person name="Girlanda M."/>
            <person name="Hayes R."/>
            <person name="Keri Z."/>
            <person name="LaButti K."/>
            <person name="Lipzen A."/>
            <person name="Lombard V."/>
            <person name="Magnuson J."/>
            <person name="Maillard F."/>
            <person name="Morin E."/>
            <person name="Murat C."/>
            <person name="Nolan M."/>
            <person name="Ohm R."/>
            <person name="Pangilinan J."/>
            <person name="Pereira M."/>
            <person name="Perotto S."/>
            <person name="Peter M."/>
            <person name="Riley R."/>
            <person name="Sitrit Y."/>
            <person name="Stielow B."/>
            <person name="Szollosi G."/>
            <person name="Zifcakova L."/>
            <person name="Stursova M."/>
            <person name="Spatafora J.W."/>
            <person name="Tedersoo L."/>
            <person name="Vaario L.-M."/>
            <person name="Yamada A."/>
            <person name="Yan M."/>
            <person name="Wang P."/>
            <person name="Xu J."/>
            <person name="Bruns T."/>
            <person name="Baldrian P."/>
            <person name="Vilgalys R."/>
            <person name="Henrissat B."/>
            <person name="Grigoriev I.V."/>
            <person name="Hibbett D."/>
            <person name="Nagy L.G."/>
            <person name="Martin F.M."/>
        </authorList>
    </citation>
    <scope>NUCLEOTIDE SEQUENCE</scope>
    <source>
        <strain evidence="2">Prilba</strain>
    </source>
</reference>
<dbReference type="AlphaFoldDB" id="A0A9P5JZZ4"/>
<organism evidence="2 3">
    <name type="scientific">Russula ochroleuca</name>
    <dbReference type="NCBI Taxonomy" id="152965"/>
    <lineage>
        <taxon>Eukaryota</taxon>
        <taxon>Fungi</taxon>
        <taxon>Dikarya</taxon>
        <taxon>Basidiomycota</taxon>
        <taxon>Agaricomycotina</taxon>
        <taxon>Agaricomycetes</taxon>
        <taxon>Russulales</taxon>
        <taxon>Russulaceae</taxon>
        <taxon>Russula</taxon>
    </lineage>
</organism>
<keyword evidence="3" id="KW-1185">Reference proteome</keyword>
<evidence type="ECO:0000313" key="2">
    <source>
        <dbReference type="EMBL" id="KAF8471596.1"/>
    </source>
</evidence>
<reference evidence="2" key="2">
    <citation type="journal article" date="2020" name="Nat. Commun.">
        <title>Large-scale genome sequencing of mycorrhizal fungi provides insights into the early evolution of symbiotic traits.</title>
        <authorList>
            <person name="Miyauchi S."/>
            <person name="Kiss E."/>
            <person name="Kuo A."/>
            <person name="Drula E."/>
            <person name="Kohler A."/>
            <person name="Sanchez-Garcia M."/>
            <person name="Morin E."/>
            <person name="Andreopoulos B."/>
            <person name="Barry K.W."/>
            <person name="Bonito G."/>
            <person name="Buee M."/>
            <person name="Carver A."/>
            <person name="Chen C."/>
            <person name="Cichocki N."/>
            <person name="Clum A."/>
            <person name="Culley D."/>
            <person name="Crous P.W."/>
            <person name="Fauchery L."/>
            <person name="Girlanda M."/>
            <person name="Hayes R.D."/>
            <person name="Keri Z."/>
            <person name="LaButti K."/>
            <person name="Lipzen A."/>
            <person name="Lombard V."/>
            <person name="Magnuson J."/>
            <person name="Maillard F."/>
            <person name="Murat C."/>
            <person name="Nolan M."/>
            <person name="Ohm R.A."/>
            <person name="Pangilinan J."/>
            <person name="Pereira M.F."/>
            <person name="Perotto S."/>
            <person name="Peter M."/>
            <person name="Pfister S."/>
            <person name="Riley R."/>
            <person name="Sitrit Y."/>
            <person name="Stielow J.B."/>
            <person name="Szollosi G."/>
            <person name="Zifcakova L."/>
            <person name="Stursova M."/>
            <person name="Spatafora J.W."/>
            <person name="Tedersoo L."/>
            <person name="Vaario L.M."/>
            <person name="Yamada A."/>
            <person name="Yan M."/>
            <person name="Wang P."/>
            <person name="Xu J."/>
            <person name="Bruns T."/>
            <person name="Baldrian P."/>
            <person name="Vilgalys R."/>
            <person name="Dunand C."/>
            <person name="Henrissat B."/>
            <person name="Grigoriev I.V."/>
            <person name="Hibbett D."/>
            <person name="Nagy L.G."/>
            <person name="Martin F.M."/>
        </authorList>
    </citation>
    <scope>NUCLEOTIDE SEQUENCE</scope>
    <source>
        <strain evidence="2">Prilba</strain>
    </source>
</reference>
<evidence type="ECO:0000256" key="1">
    <source>
        <dbReference type="SAM" id="Phobius"/>
    </source>
</evidence>
<keyword evidence="1" id="KW-0472">Membrane</keyword>
<protein>
    <submittedName>
        <fullName evidence="2">Uncharacterized protein</fullName>
    </submittedName>
</protein>
<accession>A0A9P5JZZ4</accession>
<feature type="transmembrane region" description="Helical" evidence="1">
    <location>
        <begin position="20"/>
        <end position="39"/>
    </location>
</feature>
<dbReference type="Proteomes" id="UP000759537">
    <property type="component" value="Unassembled WGS sequence"/>
</dbReference>
<dbReference type="EMBL" id="WHVB01000022">
    <property type="protein sequence ID" value="KAF8471596.1"/>
    <property type="molecule type" value="Genomic_DNA"/>
</dbReference>
<dbReference type="OrthoDB" id="14339at2759"/>
<comment type="caution">
    <text evidence="2">The sequence shown here is derived from an EMBL/GenBank/DDBJ whole genome shotgun (WGS) entry which is preliminary data.</text>
</comment>
<name>A0A9P5JZZ4_9AGAM</name>